<feature type="compositionally biased region" description="Basic and acidic residues" evidence="3">
    <location>
        <begin position="56"/>
        <end position="65"/>
    </location>
</feature>
<dbReference type="InterPro" id="IPR013766">
    <property type="entry name" value="Thioredoxin_domain"/>
</dbReference>
<feature type="region of interest" description="Disordered" evidence="3">
    <location>
        <begin position="37"/>
        <end position="65"/>
    </location>
</feature>
<accession>A0ABY5PFC6</accession>
<feature type="domain" description="Thioredoxin" evidence="4">
    <location>
        <begin position="46"/>
        <end position="203"/>
    </location>
</feature>
<dbReference type="EMBL" id="CP088295">
    <property type="protein sequence ID" value="UUY03205.1"/>
    <property type="molecule type" value="Genomic_DNA"/>
</dbReference>
<dbReference type="InterPro" id="IPR003782">
    <property type="entry name" value="SCO1/SenC"/>
</dbReference>
<name>A0ABY5PFC6_9ACTN</name>
<evidence type="ECO:0000259" key="4">
    <source>
        <dbReference type="PROSITE" id="PS51352"/>
    </source>
</evidence>
<sequence>MPARLRMTLVVAAALALAAVVAILLLARDDAEPATGGTGFAGAVRPTNIPPSEPQGLRDQDGDPVRLSEFRGRPVVVTFLYTTCEDTCPLTAQQIRGALDDLGEDVPVLAFSVDPANDTPERAKRFLLEQQMTGRMRFMLGSRAALQRQWDAYGIRPQKEDLEHTSSLVILDTRGRQRIGFPVDQLTPDGLAHDLRALRSDQAAS</sequence>
<keyword evidence="6" id="KW-1185">Reference proteome</keyword>
<dbReference type="Proteomes" id="UP001058860">
    <property type="component" value="Chromosome"/>
</dbReference>
<dbReference type="RefSeq" id="WP_353863717.1">
    <property type="nucleotide sequence ID" value="NZ_CP088295.1"/>
</dbReference>
<evidence type="ECO:0000313" key="5">
    <source>
        <dbReference type="EMBL" id="UUY03205.1"/>
    </source>
</evidence>
<protein>
    <submittedName>
        <fullName evidence="5">SCO family protein</fullName>
    </submittedName>
</protein>
<dbReference type="PANTHER" id="PTHR12151:SF25">
    <property type="entry name" value="LINALOOL DEHYDRATASE_ISOMERASE DOMAIN-CONTAINING PROTEIN"/>
    <property type="match status" value="1"/>
</dbReference>
<evidence type="ECO:0000256" key="3">
    <source>
        <dbReference type="SAM" id="MobiDB-lite"/>
    </source>
</evidence>
<dbReference type="CDD" id="cd02968">
    <property type="entry name" value="SCO"/>
    <property type="match status" value="1"/>
</dbReference>
<evidence type="ECO:0000256" key="1">
    <source>
        <dbReference type="ARBA" id="ARBA00010996"/>
    </source>
</evidence>
<proteinExistence type="inferred from homology"/>
<organism evidence="5 6">
    <name type="scientific">Svornostia abyssi</name>
    <dbReference type="NCBI Taxonomy" id="2898438"/>
    <lineage>
        <taxon>Bacteria</taxon>
        <taxon>Bacillati</taxon>
        <taxon>Actinomycetota</taxon>
        <taxon>Thermoleophilia</taxon>
        <taxon>Solirubrobacterales</taxon>
        <taxon>Baekduiaceae</taxon>
        <taxon>Svornostia</taxon>
    </lineage>
</organism>
<keyword evidence="2" id="KW-0186">Copper</keyword>
<dbReference type="InterPro" id="IPR036249">
    <property type="entry name" value="Thioredoxin-like_sf"/>
</dbReference>
<reference evidence="6" key="1">
    <citation type="submission" date="2021-11" db="EMBL/GenBank/DDBJ databases">
        <title>Cultivation dependent microbiological survey of springs from the worlds oldest radium mine currently devoted to the extraction of radon-saturated water.</title>
        <authorList>
            <person name="Kapinusova G."/>
            <person name="Smrhova T."/>
            <person name="Strejcek M."/>
            <person name="Suman J."/>
            <person name="Jani K."/>
            <person name="Pajer P."/>
            <person name="Uhlik O."/>
        </authorList>
    </citation>
    <scope>NUCLEOTIDE SEQUENCE [LARGE SCALE GENOMIC DNA]</scope>
    <source>
        <strain evidence="6">J379</strain>
    </source>
</reference>
<dbReference type="SUPFAM" id="SSF52833">
    <property type="entry name" value="Thioredoxin-like"/>
    <property type="match status" value="1"/>
</dbReference>
<evidence type="ECO:0000313" key="6">
    <source>
        <dbReference type="Proteomes" id="UP001058860"/>
    </source>
</evidence>
<dbReference type="Pfam" id="PF02630">
    <property type="entry name" value="SCO1-SenC"/>
    <property type="match status" value="1"/>
</dbReference>
<gene>
    <name evidence="5" type="ORF">LRS13_21430</name>
</gene>
<dbReference type="PANTHER" id="PTHR12151">
    <property type="entry name" value="ELECTRON TRANSPORT PROTIN SCO1/SENC FAMILY MEMBER"/>
    <property type="match status" value="1"/>
</dbReference>
<dbReference type="PROSITE" id="PS51352">
    <property type="entry name" value="THIOREDOXIN_2"/>
    <property type="match status" value="1"/>
</dbReference>
<dbReference type="Gene3D" id="3.40.30.10">
    <property type="entry name" value="Glutaredoxin"/>
    <property type="match status" value="1"/>
</dbReference>
<comment type="similarity">
    <text evidence="1">Belongs to the SCO1/2 family.</text>
</comment>
<evidence type="ECO:0000256" key="2">
    <source>
        <dbReference type="ARBA" id="ARBA00023008"/>
    </source>
</evidence>